<keyword evidence="2" id="KW-1185">Reference proteome</keyword>
<evidence type="ECO:0000313" key="1">
    <source>
        <dbReference type="EMBL" id="MFC3443807.1"/>
    </source>
</evidence>
<sequence length="1303" mass="143069">MTQLLDRFPVFEANQILTSGHLNDAFDYLDEQERLSRSLLVGIGIVCGFEMIVEGGATIKLSKGCGVTSEGYLIVEPTDIELVATRPYMLPDDIDYPPFRNGSAPYALWELFQPGQEAATAQSTTPLASQPGFLNDKALLLFLELKKRGLRNCSPNNCDDKGSEVTATVRRLLIARSDLDAIIAAANALGSDQTSSDLAEALTARLNLPDLRMLRFDVTNSRPTTSNDVYAAFLALFRDAPDAAKRLGEALRSAYAAFSPLLAGYTGNPFDNFEANFGFLDAVPSSDAQVRFLQYYADLFEDLVRAYDEFRWKGAELSCACCPSPDIFPRHLMIGLTGPGLEAGIYRQPFLASPAVGECQAETKELRQLFARLVAMVQRFTNAPSLPVDDGKALDSQIRVTPSALGERLLGGRAIPYYYGFDGTRPIHKLWDAEKTRRLRDNLNLGYHSDHYGNAPEFVTDPLRYDLEPANFLRIEGHLGKPYKRALKTLLSLRKAYRLPIDIIALRTGTPDEAAPDDLKGKPSRFPDLEALYDTLREQLMRMLAESVRALYDVLAPRVTREAGAPRLPLLQAYAPRYTYRGASVGAWYEGELDRLQASYVDFESDGLNPDVMDYINASLFGSTTGLTSTYFPHATSIYYLSKLSDLLPDSLDALDFATFENRYGDLLRLLRFFRFQAAERTADDAPAVSLYEELVDLCDALLIGTKLDPIKAVYDEYQHRLGELRKHQFLAPFLADHPGIQHKAGVPIGGTFILVYHGDPAAPPAQGSVTPMFGEAIGTLPPNIFLGEAAPEFGMLMNRIAADDSLSANGNVKRLVQILRKEAEARAFSAAPSAAHDPAAEIIAKTVDQLEDGAVIADFFLPYRVSCDGPSIQFVLPVPVPSFTVTVGCTDPKGVATLTVEAKGGEAPYEVSIEGSAYRPLDAPIMMKAGDYAIRLRDAAGTETPIVNVHVPPPVGIGETEYRCSEGRFTATVTVSGGVPPYMANGVAFDGTSYTSEPAESSSSFEVMFADSKGCSVSTTFTHECPKVCMLPSKGIARRRAYPFWLYEPDADNPYAGVNISFSQFDVGTNEAGDSVSLTIPDFTAKSDDLTPAAFPGLVEKWIKTINRAILKTPGLYDEDHKAQWLTFYYEPGRNPGLRGTLWIEYFETLHFKLNLLAGFERKVSGEERLPHSYNPDGLVIADGDDFKSIPARSTGGMTIEKCPPEPISIPLCQDKPTYALRIEHDGPNEGGELYLNVVVEGSPPPLTFIWEVQDGRPAIGYTERFNPFLTHKGRKHVVVTAYDEQGCTVSASIDVDYNGPR</sequence>
<dbReference type="RefSeq" id="WP_380798692.1">
    <property type="nucleotide sequence ID" value="NZ_JBHRVU010000005.1"/>
</dbReference>
<evidence type="ECO:0000313" key="2">
    <source>
        <dbReference type="Proteomes" id="UP001595681"/>
    </source>
</evidence>
<dbReference type="EMBL" id="JBHRVU010000005">
    <property type="protein sequence ID" value="MFC3443807.1"/>
    <property type="molecule type" value="Genomic_DNA"/>
</dbReference>
<name>A0ABV7NNA5_9SPHN</name>
<accession>A0ABV7NNA5</accession>
<gene>
    <name evidence="1" type="ORF">ACFOKF_21895</name>
</gene>
<dbReference type="Proteomes" id="UP001595681">
    <property type="component" value="Unassembled WGS sequence"/>
</dbReference>
<protein>
    <recommendedName>
        <fullName evidence="3">Ig-like domain-containing protein</fullName>
    </recommendedName>
</protein>
<evidence type="ECO:0008006" key="3">
    <source>
        <dbReference type="Google" id="ProtNLM"/>
    </source>
</evidence>
<comment type="caution">
    <text evidence="1">The sequence shown here is derived from an EMBL/GenBank/DDBJ whole genome shotgun (WGS) entry which is preliminary data.</text>
</comment>
<reference evidence="2" key="1">
    <citation type="journal article" date="2019" name="Int. J. Syst. Evol. Microbiol.">
        <title>The Global Catalogue of Microorganisms (GCM) 10K type strain sequencing project: providing services to taxonomists for standard genome sequencing and annotation.</title>
        <authorList>
            <consortium name="The Broad Institute Genomics Platform"/>
            <consortium name="The Broad Institute Genome Sequencing Center for Infectious Disease"/>
            <person name="Wu L."/>
            <person name="Ma J."/>
        </authorList>
    </citation>
    <scope>NUCLEOTIDE SEQUENCE [LARGE SCALE GENOMIC DNA]</scope>
    <source>
        <strain evidence="2">CCM 7491</strain>
    </source>
</reference>
<proteinExistence type="predicted"/>
<organism evidence="1 2">
    <name type="scientific">Sphingobium rhizovicinum</name>
    <dbReference type="NCBI Taxonomy" id="432308"/>
    <lineage>
        <taxon>Bacteria</taxon>
        <taxon>Pseudomonadati</taxon>
        <taxon>Pseudomonadota</taxon>
        <taxon>Alphaproteobacteria</taxon>
        <taxon>Sphingomonadales</taxon>
        <taxon>Sphingomonadaceae</taxon>
        <taxon>Sphingobium</taxon>
    </lineage>
</organism>